<dbReference type="Gene3D" id="1.10.3810.10">
    <property type="entry name" value="Biosynthetic peptidoglycan transglycosylase-like"/>
    <property type="match status" value="1"/>
</dbReference>
<keyword evidence="4 11" id="KW-0808">Transferase</keyword>
<keyword evidence="2" id="KW-0997">Cell inner membrane</keyword>
<evidence type="ECO:0000259" key="12">
    <source>
        <dbReference type="Pfam" id="PF00912"/>
    </source>
</evidence>
<dbReference type="EMBL" id="JBHSPH010000002">
    <property type="protein sequence ID" value="MFC5861601.1"/>
    <property type="molecule type" value="Genomic_DNA"/>
</dbReference>
<dbReference type="EC" id="2.4.99.28" evidence="11"/>
<organism evidence="13 14">
    <name type="scientific">Acidicapsa dinghuensis</name>
    <dbReference type="NCBI Taxonomy" id="2218256"/>
    <lineage>
        <taxon>Bacteria</taxon>
        <taxon>Pseudomonadati</taxon>
        <taxon>Acidobacteriota</taxon>
        <taxon>Terriglobia</taxon>
        <taxon>Terriglobales</taxon>
        <taxon>Acidobacteriaceae</taxon>
        <taxon>Acidicapsa</taxon>
    </lineage>
</organism>
<keyword evidence="9 11" id="KW-0472">Membrane</keyword>
<feature type="transmembrane region" description="Helical" evidence="11">
    <location>
        <begin position="20"/>
        <end position="46"/>
    </location>
</feature>
<comment type="pathway">
    <text evidence="11">Cell wall biogenesis; peptidoglycan biosynthesis.</text>
</comment>
<keyword evidence="5 11" id="KW-0812">Transmembrane</keyword>
<dbReference type="InterPro" id="IPR023346">
    <property type="entry name" value="Lysozyme-like_dom_sf"/>
</dbReference>
<evidence type="ECO:0000256" key="6">
    <source>
        <dbReference type="ARBA" id="ARBA00022960"/>
    </source>
</evidence>
<keyword evidence="7 11" id="KW-0573">Peptidoglycan synthesis</keyword>
<accession>A0ABW1ECK7</accession>
<feature type="domain" description="Glycosyl transferase family 51" evidence="12">
    <location>
        <begin position="71"/>
        <end position="222"/>
    </location>
</feature>
<comment type="caution">
    <text evidence="13">The sequence shown here is derived from an EMBL/GenBank/DDBJ whole genome shotgun (WGS) entry which is preliminary data.</text>
</comment>
<dbReference type="PANTHER" id="PTHR30400">
    <property type="entry name" value="MONOFUNCTIONAL BIOSYNTHETIC PEPTIDOGLYCAN TRANSGLYCOSYLASE"/>
    <property type="match status" value="1"/>
</dbReference>
<proteinExistence type="inferred from homology"/>
<dbReference type="HAMAP" id="MF_00766">
    <property type="entry name" value="PGT_MtgA"/>
    <property type="match status" value="1"/>
</dbReference>
<reference evidence="14" key="1">
    <citation type="journal article" date="2019" name="Int. J. Syst. Evol. Microbiol.">
        <title>The Global Catalogue of Microorganisms (GCM) 10K type strain sequencing project: providing services to taxonomists for standard genome sequencing and annotation.</title>
        <authorList>
            <consortium name="The Broad Institute Genomics Platform"/>
            <consortium name="The Broad Institute Genome Sequencing Center for Infectious Disease"/>
            <person name="Wu L."/>
            <person name="Ma J."/>
        </authorList>
    </citation>
    <scope>NUCLEOTIDE SEQUENCE [LARGE SCALE GENOMIC DNA]</scope>
    <source>
        <strain evidence="14">JCM 4087</strain>
    </source>
</reference>
<evidence type="ECO:0000256" key="10">
    <source>
        <dbReference type="ARBA" id="ARBA00023316"/>
    </source>
</evidence>
<dbReference type="SUPFAM" id="SSF53955">
    <property type="entry name" value="Lysozyme-like"/>
    <property type="match status" value="1"/>
</dbReference>
<keyword evidence="1 11" id="KW-1003">Cell membrane</keyword>
<evidence type="ECO:0000256" key="5">
    <source>
        <dbReference type="ARBA" id="ARBA00022692"/>
    </source>
</evidence>
<evidence type="ECO:0000313" key="13">
    <source>
        <dbReference type="EMBL" id="MFC5861601.1"/>
    </source>
</evidence>
<dbReference type="InterPro" id="IPR011812">
    <property type="entry name" value="Pep_trsgly"/>
</dbReference>
<protein>
    <recommendedName>
        <fullName evidence="11">Biosynthetic peptidoglycan transglycosylase</fullName>
        <ecNumber evidence="11">2.4.99.28</ecNumber>
    </recommendedName>
    <alternativeName>
        <fullName evidence="11">Glycan polymerase</fullName>
    </alternativeName>
    <alternativeName>
        <fullName evidence="11">Peptidoglycan glycosyltransferase MtgA</fullName>
        <shortName evidence="11">PGT</shortName>
    </alternativeName>
</protein>
<gene>
    <name evidence="11 13" type="primary">mtgA</name>
    <name evidence="13" type="ORF">ACFPT7_04805</name>
</gene>
<keyword evidence="8 11" id="KW-1133">Transmembrane helix</keyword>
<sequence>MSVRAATPAWFPRQWNRKKVIVAALIGIGVVLVGMWLLAAVTLVLYRWVDPPTTAVHVERRFEAWVHDKPYHERYEFVPMNRISVNLQHAVVAAEDARFYQHHGFDWHAMELAAENDMDGGRLRGGSTITQQLVKNLFLGTSRSLLRKGVEFTLVPVAELVLGKRRILELYLNEVEWGPGVYGAEAACEYHYRTSARNISAEEAARLAAVLPAPLKRKPERMNRYTGIILERERQMGW</sequence>
<keyword evidence="6 11" id="KW-0133">Cell shape</keyword>
<dbReference type="InterPro" id="IPR036950">
    <property type="entry name" value="PBP_transglycosylase"/>
</dbReference>
<dbReference type="InterPro" id="IPR001264">
    <property type="entry name" value="Glyco_trans_51"/>
</dbReference>
<comment type="function">
    <text evidence="11">Peptidoglycan polymerase that catalyzes glycan chain elongation from lipid-linked precursors.</text>
</comment>
<dbReference type="NCBIfam" id="TIGR02070">
    <property type="entry name" value="mono_pep_trsgly"/>
    <property type="match status" value="1"/>
</dbReference>
<comment type="similarity">
    <text evidence="11">Belongs to the glycosyltransferase 51 family.</text>
</comment>
<evidence type="ECO:0000256" key="8">
    <source>
        <dbReference type="ARBA" id="ARBA00022989"/>
    </source>
</evidence>
<evidence type="ECO:0000256" key="9">
    <source>
        <dbReference type="ARBA" id="ARBA00023136"/>
    </source>
</evidence>
<evidence type="ECO:0000256" key="4">
    <source>
        <dbReference type="ARBA" id="ARBA00022679"/>
    </source>
</evidence>
<evidence type="ECO:0000256" key="11">
    <source>
        <dbReference type="HAMAP-Rule" id="MF_00766"/>
    </source>
</evidence>
<keyword evidence="14" id="KW-1185">Reference proteome</keyword>
<evidence type="ECO:0000256" key="1">
    <source>
        <dbReference type="ARBA" id="ARBA00022475"/>
    </source>
</evidence>
<evidence type="ECO:0000256" key="3">
    <source>
        <dbReference type="ARBA" id="ARBA00022676"/>
    </source>
</evidence>
<dbReference type="PANTHER" id="PTHR30400:SF0">
    <property type="entry name" value="BIOSYNTHETIC PEPTIDOGLYCAN TRANSGLYCOSYLASE"/>
    <property type="match status" value="1"/>
</dbReference>
<dbReference type="Pfam" id="PF00912">
    <property type="entry name" value="Transgly"/>
    <property type="match status" value="1"/>
</dbReference>
<keyword evidence="3 11" id="KW-0328">Glycosyltransferase</keyword>
<dbReference type="Proteomes" id="UP001596091">
    <property type="component" value="Unassembled WGS sequence"/>
</dbReference>
<comment type="subcellular location">
    <subcellularLocation>
        <location evidence="11">Cell membrane</location>
        <topology evidence="11">Single-pass membrane protein</topology>
    </subcellularLocation>
</comment>
<comment type="catalytic activity">
    <reaction evidence="11">
        <text>[GlcNAc-(1-&gt;4)-Mur2Ac(oyl-L-Ala-gamma-D-Glu-L-Lys-D-Ala-D-Ala)](n)-di-trans,octa-cis-undecaprenyl diphosphate + beta-D-GlcNAc-(1-&gt;4)-Mur2Ac(oyl-L-Ala-gamma-D-Glu-L-Lys-D-Ala-D-Ala)-di-trans,octa-cis-undecaprenyl diphosphate = [GlcNAc-(1-&gt;4)-Mur2Ac(oyl-L-Ala-gamma-D-Glu-L-Lys-D-Ala-D-Ala)](n+1)-di-trans,octa-cis-undecaprenyl diphosphate + di-trans,octa-cis-undecaprenyl diphosphate + H(+)</text>
        <dbReference type="Rhea" id="RHEA:23708"/>
        <dbReference type="Rhea" id="RHEA-COMP:9602"/>
        <dbReference type="Rhea" id="RHEA-COMP:9603"/>
        <dbReference type="ChEBI" id="CHEBI:15378"/>
        <dbReference type="ChEBI" id="CHEBI:58405"/>
        <dbReference type="ChEBI" id="CHEBI:60033"/>
        <dbReference type="ChEBI" id="CHEBI:78435"/>
        <dbReference type="EC" id="2.4.99.28"/>
    </reaction>
</comment>
<name>A0ABW1ECK7_9BACT</name>
<keyword evidence="10 11" id="KW-0961">Cell wall biogenesis/degradation</keyword>
<evidence type="ECO:0000256" key="7">
    <source>
        <dbReference type="ARBA" id="ARBA00022984"/>
    </source>
</evidence>
<evidence type="ECO:0000256" key="2">
    <source>
        <dbReference type="ARBA" id="ARBA00022519"/>
    </source>
</evidence>
<evidence type="ECO:0000313" key="14">
    <source>
        <dbReference type="Proteomes" id="UP001596091"/>
    </source>
</evidence>
<dbReference type="RefSeq" id="WP_263336973.1">
    <property type="nucleotide sequence ID" value="NZ_JAGSYH010000004.1"/>
</dbReference>